<dbReference type="GO" id="GO:0051087">
    <property type="term" value="F:protein-folding chaperone binding"/>
    <property type="evidence" value="ECO:0007669"/>
    <property type="project" value="TreeGrafter"/>
</dbReference>
<feature type="compositionally biased region" description="Basic residues" evidence="1">
    <location>
        <begin position="324"/>
        <end position="333"/>
    </location>
</feature>
<dbReference type="GO" id="GO:0051082">
    <property type="term" value="F:unfolded protein binding"/>
    <property type="evidence" value="ECO:0007669"/>
    <property type="project" value="TreeGrafter"/>
</dbReference>
<evidence type="ECO:0000313" key="3">
    <source>
        <dbReference type="EMBL" id="KIL00757.1"/>
    </source>
</evidence>
<keyword evidence="4" id="KW-1185">Reference proteome</keyword>
<reference evidence="3 4" key="1">
    <citation type="submission" date="2014-04" db="EMBL/GenBank/DDBJ databases">
        <authorList>
            <consortium name="DOE Joint Genome Institute"/>
            <person name="Kuo A."/>
            <person name="Kohler A."/>
            <person name="Jargeat P."/>
            <person name="Nagy L.G."/>
            <person name="Floudas D."/>
            <person name="Copeland A."/>
            <person name="Barry K.W."/>
            <person name="Cichocki N."/>
            <person name="Veneault-Fourrey C."/>
            <person name="LaButti K."/>
            <person name="Lindquist E.A."/>
            <person name="Lipzen A."/>
            <person name="Lundell T."/>
            <person name="Morin E."/>
            <person name="Murat C."/>
            <person name="Sun H."/>
            <person name="Tunlid A."/>
            <person name="Henrissat B."/>
            <person name="Grigoriev I.V."/>
            <person name="Hibbett D.S."/>
            <person name="Martin F."/>
            <person name="Nordberg H.P."/>
            <person name="Cantor M.N."/>
            <person name="Hua S.X."/>
        </authorList>
    </citation>
    <scope>NUCLEOTIDE SEQUENCE [LARGE SCALE GENOMIC DNA]</scope>
    <source>
        <strain evidence="3 4">Ve08.2h10</strain>
    </source>
</reference>
<organism evidence="3 4">
    <name type="scientific">Paxillus rubicundulus Ve08.2h10</name>
    <dbReference type="NCBI Taxonomy" id="930991"/>
    <lineage>
        <taxon>Eukaryota</taxon>
        <taxon>Fungi</taxon>
        <taxon>Dikarya</taxon>
        <taxon>Basidiomycota</taxon>
        <taxon>Agaricomycotina</taxon>
        <taxon>Agaricomycetes</taxon>
        <taxon>Agaricomycetidae</taxon>
        <taxon>Boletales</taxon>
        <taxon>Paxilineae</taxon>
        <taxon>Paxillaceae</taxon>
        <taxon>Paxillus</taxon>
    </lineage>
</organism>
<dbReference type="PROSITE" id="PS00636">
    <property type="entry name" value="DNAJ_1"/>
    <property type="match status" value="1"/>
</dbReference>
<dbReference type="CDD" id="cd06257">
    <property type="entry name" value="DnaJ"/>
    <property type="match status" value="1"/>
</dbReference>
<accession>A0A0D0E6P4</accession>
<dbReference type="SMART" id="SM00271">
    <property type="entry name" value="DnaJ"/>
    <property type="match status" value="1"/>
</dbReference>
<feature type="compositionally biased region" description="Basic and acidic residues" evidence="1">
    <location>
        <begin position="334"/>
        <end position="363"/>
    </location>
</feature>
<evidence type="ECO:0000256" key="1">
    <source>
        <dbReference type="SAM" id="MobiDB-lite"/>
    </source>
</evidence>
<dbReference type="PANTHER" id="PTHR43948:SF14">
    <property type="entry name" value="PROTEIN DNAJ, PUTATIVE-RELATED"/>
    <property type="match status" value="1"/>
</dbReference>
<dbReference type="HOGENOM" id="CLU_040678_1_0_1"/>
<dbReference type="InterPro" id="IPR001623">
    <property type="entry name" value="DnaJ_domain"/>
</dbReference>
<evidence type="ECO:0000259" key="2">
    <source>
        <dbReference type="PROSITE" id="PS50076"/>
    </source>
</evidence>
<dbReference type="PROSITE" id="PS50076">
    <property type="entry name" value="DNAJ_2"/>
    <property type="match status" value="1"/>
</dbReference>
<gene>
    <name evidence="3" type="ORF">PAXRUDRAFT_821339</name>
</gene>
<dbReference type="Pfam" id="PF00226">
    <property type="entry name" value="DnaJ"/>
    <property type="match status" value="1"/>
</dbReference>
<evidence type="ECO:0000313" key="4">
    <source>
        <dbReference type="Proteomes" id="UP000054538"/>
    </source>
</evidence>
<dbReference type="SUPFAM" id="SSF46565">
    <property type="entry name" value="Chaperone J-domain"/>
    <property type="match status" value="1"/>
</dbReference>
<dbReference type="PRINTS" id="PR00625">
    <property type="entry name" value="JDOMAIN"/>
</dbReference>
<reference evidence="4" key="2">
    <citation type="submission" date="2015-01" db="EMBL/GenBank/DDBJ databases">
        <title>Evolutionary Origins and Diversification of the Mycorrhizal Mutualists.</title>
        <authorList>
            <consortium name="DOE Joint Genome Institute"/>
            <consortium name="Mycorrhizal Genomics Consortium"/>
            <person name="Kohler A."/>
            <person name="Kuo A."/>
            <person name="Nagy L.G."/>
            <person name="Floudas D."/>
            <person name="Copeland A."/>
            <person name="Barry K.W."/>
            <person name="Cichocki N."/>
            <person name="Veneault-Fourrey C."/>
            <person name="LaButti K."/>
            <person name="Lindquist E.A."/>
            <person name="Lipzen A."/>
            <person name="Lundell T."/>
            <person name="Morin E."/>
            <person name="Murat C."/>
            <person name="Riley R."/>
            <person name="Ohm R."/>
            <person name="Sun H."/>
            <person name="Tunlid A."/>
            <person name="Henrissat B."/>
            <person name="Grigoriev I.V."/>
            <person name="Hibbett D.S."/>
            <person name="Martin F."/>
        </authorList>
    </citation>
    <scope>NUCLEOTIDE SEQUENCE [LARGE SCALE GENOMIC DNA]</scope>
    <source>
        <strain evidence="4">Ve08.2h10</strain>
    </source>
</reference>
<protein>
    <recommendedName>
        <fullName evidence="2">J domain-containing protein</fullName>
    </recommendedName>
</protein>
<name>A0A0D0E6P4_9AGAM</name>
<dbReference type="AlphaFoldDB" id="A0A0D0E6P4"/>
<dbReference type="InterPro" id="IPR018253">
    <property type="entry name" value="DnaJ_domain_CS"/>
</dbReference>
<dbReference type="Gene3D" id="1.10.287.110">
    <property type="entry name" value="DnaJ domain"/>
    <property type="match status" value="1"/>
</dbReference>
<dbReference type="GO" id="GO:0005634">
    <property type="term" value="C:nucleus"/>
    <property type="evidence" value="ECO:0007669"/>
    <property type="project" value="TreeGrafter"/>
</dbReference>
<feature type="region of interest" description="Disordered" evidence="1">
    <location>
        <begin position="266"/>
        <end position="375"/>
    </location>
</feature>
<dbReference type="STRING" id="930991.A0A0D0E6P4"/>
<dbReference type="InterPro" id="IPR036869">
    <property type="entry name" value="J_dom_sf"/>
</dbReference>
<dbReference type="OrthoDB" id="442087at2759"/>
<dbReference type="EMBL" id="KN824827">
    <property type="protein sequence ID" value="KIL00757.1"/>
    <property type="molecule type" value="Genomic_DNA"/>
</dbReference>
<dbReference type="Proteomes" id="UP000054538">
    <property type="component" value="Unassembled WGS sequence"/>
</dbReference>
<dbReference type="GO" id="GO:0005737">
    <property type="term" value="C:cytoplasm"/>
    <property type="evidence" value="ECO:0007669"/>
    <property type="project" value="TreeGrafter"/>
</dbReference>
<dbReference type="InParanoid" id="A0A0D0E6P4"/>
<proteinExistence type="predicted"/>
<sequence>MPTNLYETLGIGRNATAQEIRTAYRRKALETHPDRLPQGASATEKAASEEMFRKVNNAYEVLSDPQSKQAYDQHGVWPLPTPAPQGPFASGHGPRHNPFPDPFFQDPFFARGPRTDPLGSGGFAFGAHRDPRGFTDPFTLFNSIFGDLHRAFQNDPFFDESFRRRGFGSDPFGGGFFGGNFPSMWSSPSGFNSGGMWNGTSGRMQGSGSGGRPAKWVSESWTTSTVNGVTNTKCVRRDSEGNEHVKYKLPDGTERYTINGIEQLASQPPRALPPSGTSAPHPALPRHHPHPTSIPPQTSDRVIPPPPPYSEAVAQPPLVGPSRPLRHYGHHHGYSGDRREHGDRDGHGHRSRDKERDGERYAAEDVGSGWEFWKS</sequence>
<dbReference type="GO" id="GO:0044183">
    <property type="term" value="F:protein folding chaperone"/>
    <property type="evidence" value="ECO:0007669"/>
    <property type="project" value="TreeGrafter"/>
</dbReference>
<dbReference type="PANTHER" id="PTHR43948">
    <property type="entry name" value="DNAJ HOMOLOG SUBFAMILY B"/>
    <property type="match status" value="1"/>
</dbReference>
<feature type="domain" description="J" evidence="2">
    <location>
        <begin position="4"/>
        <end position="75"/>
    </location>
</feature>